<dbReference type="Proteomes" id="UP001153269">
    <property type="component" value="Unassembled WGS sequence"/>
</dbReference>
<comment type="caution">
    <text evidence="2">The sequence shown here is derived from an EMBL/GenBank/DDBJ whole genome shotgun (WGS) entry which is preliminary data.</text>
</comment>
<evidence type="ECO:0000256" key="1">
    <source>
        <dbReference type="SAM" id="MobiDB-lite"/>
    </source>
</evidence>
<keyword evidence="3" id="KW-1185">Reference proteome</keyword>
<name>A0A9N7UMK9_PLEPL</name>
<reference evidence="2" key="1">
    <citation type="submission" date="2020-03" db="EMBL/GenBank/DDBJ databases">
        <authorList>
            <person name="Weist P."/>
        </authorList>
    </citation>
    <scope>NUCLEOTIDE SEQUENCE</scope>
</reference>
<feature type="compositionally biased region" description="Basic and acidic residues" evidence="1">
    <location>
        <begin position="10"/>
        <end position="21"/>
    </location>
</feature>
<feature type="compositionally biased region" description="Polar residues" evidence="1">
    <location>
        <begin position="104"/>
        <end position="113"/>
    </location>
</feature>
<feature type="region of interest" description="Disordered" evidence="1">
    <location>
        <begin position="104"/>
        <end position="147"/>
    </location>
</feature>
<dbReference type="EMBL" id="CADEAL010001570">
    <property type="protein sequence ID" value="CAB1433566.1"/>
    <property type="molecule type" value="Genomic_DNA"/>
</dbReference>
<sequence>MNQSVTPQRPGDKRVSADRQTEGQTEGQTERRTEEAAEETCDPGAESTNAPETGQVSRASTRCDAALQDAILGNTGRINPGKALTSRLGGLNWLSRPSRLSSIMTRAGSSVQTEVIREERETGPEEEELEEVRASGREGAEEELRSS</sequence>
<proteinExistence type="predicted"/>
<dbReference type="AlphaFoldDB" id="A0A9N7UMK9"/>
<gene>
    <name evidence="2" type="ORF">PLEPLA_LOCUS21657</name>
</gene>
<feature type="compositionally biased region" description="Polar residues" evidence="1">
    <location>
        <begin position="46"/>
        <end position="60"/>
    </location>
</feature>
<evidence type="ECO:0000313" key="3">
    <source>
        <dbReference type="Proteomes" id="UP001153269"/>
    </source>
</evidence>
<feature type="compositionally biased region" description="Basic and acidic residues" evidence="1">
    <location>
        <begin position="131"/>
        <end position="147"/>
    </location>
</feature>
<feature type="region of interest" description="Disordered" evidence="1">
    <location>
        <begin position="1"/>
        <end position="61"/>
    </location>
</feature>
<protein>
    <submittedName>
        <fullName evidence="2">Uncharacterized protein</fullName>
    </submittedName>
</protein>
<evidence type="ECO:0000313" key="2">
    <source>
        <dbReference type="EMBL" id="CAB1433566.1"/>
    </source>
</evidence>
<accession>A0A9N7UMK9</accession>
<organism evidence="2 3">
    <name type="scientific">Pleuronectes platessa</name>
    <name type="common">European plaice</name>
    <dbReference type="NCBI Taxonomy" id="8262"/>
    <lineage>
        <taxon>Eukaryota</taxon>
        <taxon>Metazoa</taxon>
        <taxon>Chordata</taxon>
        <taxon>Craniata</taxon>
        <taxon>Vertebrata</taxon>
        <taxon>Euteleostomi</taxon>
        <taxon>Actinopterygii</taxon>
        <taxon>Neopterygii</taxon>
        <taxon>Teleostei</taxon>
        <taxon>Neoteleostei</taxon>
        <taxon>Acanthomorphata</taxon>
        <taxon>Carangaria</taxon>
        <taxon>Pleuronectiformes</taxon>
        <taxon>Pleuronectoidei</taxon>
        <taxon>Pleuronectidae</taxon>
        <taxon>Pleuronectes</taxon>
    </lineage>
</organism>